<sequence length="176" mass="19377">MESPTTQTTQLGPDRRFLNAKGQTTYGAPAVWSQLLENNDEKFVSMGLGSTYIGVFFHSDPSFSPSPSPPFPFFPHKPQTSKITQPYKPLTILKSLSTTAQMSLLSILGFKCNAVNFFCCTWHITRTPERTKAREAPITTQPTPQEPMSAKPRGSEGRGFAGVSLVFKGAQDYVNP</sequence>
<comment type="caution">
    <text evidence="2">The sequence shown here is derived from an EMBL/GenBank/DDBJ whole genome shotgun (WGS) entry which is preliminary data.</text>
</comment>
<organism evidence="2 3">
    <name type="scientific">Tuber borchii</name>
    <name type="common">White truffle</name>
    <dbReference type="NCBI Taxonomy" id="42251"/>
    <lineage>
        <taxon>Eukaryota</taxon>
        <taxon>Fungi</taxon>
        <taxon>Dikarya</taxon>
        <taxon>Ascomycota</taxon>
        <taxon>Pezizomycotina</taxon>
        <taxon>Pezizomycetes</taxon>
        <taxon>Pezizales</taxon>
        <taxon>Tuberaceae</taxon>
        <taxon>Tuber</taxon>
    </lineage>
</organism>
<proteinExistence type="predicted"/>
<evidence type="ECO:0000313" key="2">
    <source>
        <dbReference type="EMBL" id="PUU83919.1"/>
    </source>
</evidence>
<reference evidence="2 3" key="1">
    <citation type="submission" date="2017-04" db="EMBL/GenBank/DDBJ databases">
        <title>Draft genome sequence of Tuber borchii Vittad., a whitish edible truffle.</title>
        <authorList>
            <consortium name="DOE Joint Genome Institute"/>
            <person name="Murat C."/>
            <person name="Kuo A."/>
            <person name="Barry K.W."/>
            <person name="Clum A."/>
            <person name="Dockter R.B."/>
            <person name="Fauchery L."/>
            <person name="Iotti M."/>
            <person name="Kohler A."/>
            <person name="Labutti K."/>
            <person name="Lindquist E.A."/>
            <person name="Lipzen A."/>
            <person name="Ohm R.A."/>
            <person name="Wang M."/>
            <person name="Grigoriev I.V."/>
            <person name="Zambonelli A."/>
            <person name="Martin F.M."/>
        </authorList>
    </citation>
    <scope>NUCLEOTIDE SEQUENCE [LARGE SCALE GENOMIC DNA]</scope>
    <source>
        <strain evidence="2 3">Tbo3840</strain>
    </source>
</reference>
<dbReference type="AlphaFoldDB" id="A0A2T7A863"/>
<accession>A0A2T7A863</accession>
<dbReference type="EMBL" id="NESQ01000006">
    <property type="protein sequence ID" value="PUU83919.1"/>
    <property type="molecule type" value="Genomic_DNA"/>
</dbReference>
<feature type="region of interest" description="Disordered" evidence="1">
    <location>
        <begin position="131"/>
        <end position="159"/>
    </location>
</feature>
<keyword evidence="3" id="KW-1185">Reference proteome</keyword>
<evidence type="ECO:0000313" key="3">
    <source>
        <dbReference type="Proteomes" id="UP000244722"/>
    </source>
</evidence>
<protein>
    <submittedName>
        <fullName evidence="2">Uncharacterized protein</fullName>
    </submittedName>
</protein>
<name>A0A2T7A863_TUBBO</name>
<evidence type="ECO:0000256" key="1">
    <source>
        <dbReference type="SAM" id="MobiDB-lite"/>
    </source>
</evidence>
<dbReference type="Proteomes" id="UP000244722">
    <property type="component" value="Unassembled WGS sequence"/>
</dbReference>
<gene>
    <name evidence="2" type="ORF">B9Z19DRAFT_1060674</name>
</gene>